<evidence type="ECO:0000313" key="1">
    <source>
        <dbReference type="EMBL" id="AKP42313.1"/>
    </source>
</evidence>
<reference evidence="1 2" key="1">
    <citation type="journal article" date="2015" name="Genome Announc.">
        <title>Complete Genome Sequence of the Clostridium difficile Type Strain DSM 1296T.</title>
        <authorList>
            <person name="Riedel T."/>
            <person name="Bunk B."/>
            <person name="Wittmann J."/>
            <person name="Thurmer A."/>
            <person name="Sproer C."/>
            <person name="Gronow S."/>
            <person name="Liesegang H."/>
            <person name="Daniel R."/>
            <person name="Overmann J."/>
        </authorList>
    </citation>
    <scope>NUCLEOTIDE SEQUENCE [LARGE SCALE GENOMIC DNA]</scope>
    <source>
        <strain evidence="2">ATCC 9689 / DSM 1296 / BCRC 10642 / JCM 1296 / NCIMB 10666 / NCTC 11209 / 90556-M6S</strain>
    </source>
</reference>
<protein>
    <submittedName>
        <fullName evidence="1">Phage protein</fullName>
    </submittedName>
</protein>
<name>A0AC59FXZ6_CLODI</name>
<dbReference type="Proteomes" id="UP001510562">
    <property type="component" value="Chromosome"/>
</dbReference>
<keyword evidence="2" id="KW-1185">Reference proteome</keyword>
<evidence type="ECO:0000313" key="2">
    <source>
        <dbReference type="Proteomes" id="UP001510562"/>
    </source>
</evidence>
<dbReference type="EMBL" id="CP011968">
    <property type="protein sequence ID" value="AKP42313.1"/>
    <property type="molecule type" value="Genomic_DNA"/>
</dbReference>
<organism evidence="1 2">
    <name type="scientific">Clostridioides difficile ATCC 9689 = DSM 1296</name>
    <dbReference type="NCBI Taxonomy" id="1121308"/>
    <lineage>
        <taxon>Bacteria</taxon>
        <taxon>Bacillati</taxon>
        <taxon>Bacillota</taxon>
        <taxon>Clostridia</taxon>
        <taxon>Peptostreptococcales</taxon>
        <taxon>Peptostreptococcaceae</taxon>
        <taxon>Clostridioides</taxon>
    </lineage>
</organism>
<sequence>MSNTIFPFIGVPEDYEIPKKEELGLFREVAWNFEKDEPIVENGDFKIIEKNEAIKVWVYKCIKTNKNEHEIYSNDYGTELTDLIGQKYSKGLTESEASRYIKEALLMNPYILQVDVVNTNFKKDILGAYIKISTIYGEVEINV</sequence>
<accession>A0AC59FXZ6</accession>
<proteinExistence type="predicted"/>
<gene>
    <name evidence="1" type="ORF">CDIF1296T_01437</name>
</gene>